<keyword evidence="3" id="KW-1185">Reference proteome</keyword>
<comment type="caution">
    <text evidence="2">The sequence shown here is derived from an EMBL/GenBank/DDBJ whole genome shotgun (WGS) entry which is preliminary data.</text>
</comment>
<protein>
    <submittedName>
        <fullName evidence="2">Uncharacterized protein</fullName>
    </submittedName>
</protein>
<dbReference type="OrthoDB" id="6500128at2759"/>
<evidence type="ECO:0000313" key="2">
    <source>
        <dbReference type="EMBL" id="KAF4512925.1"/>
    </source>
</evidence>
<proteinExistence type="predicted"/>
<dbReference type="EMBL" id="JAAVMX010000001">
    <property type="protein sequence ID" value="KAF4512925.1"/>
    <property type="molecule type" value="Genomic_DNA"/>
</dbReference>
<feature type="region of interest" description="Disordered" evidence="1">
    <location>
        <begin position="1"/>
        <end position="48"/>
    </location>
</feature>
<name>A0A8H4PYZ0_9HYPO</name>
<dbReference type="AlphaFoldDB" id="A0A8H4PYZ0"/>
<feature type="compositionally biased region" description="Polar residues" evidence="1">
    <location>
        <begin position="36"/>
        <end position="48"/>
    </location>
</feature>
<accession>A0A8H4PYZ0</accession>
<sequence>MDETTRHGGRAGEFQDAAGLQGGLNPVAGLPGLDTTAAQDTNPVAPSAIEKSNSRAYWTAEGRIVVFSMQ</sequence>
<dbReference type="Proteomes" id="UP000557566">
    <property type="component" value="Unassembled WGS sequence"/>
</dbReference>
<gene>
    <name evidence="2" type="ORF">G6O67_000253</name>
</gene>
<evidence type="ECO:0000256" key="1">
    <source>
        <dbReference type="SAM" id="MobiDB-lite"/>
    </source>
</evidence>
<organism evidence="2 3">
    <name type="scientific">Ophiocordyceps sinensis</name>
    <dbReference type="NCBI Taxonomy" id="72228"/>
    <lineage>
        <taxon>Eukaryota</taxon>
        <taxon>Fungi</taxon>
        <taxon>Dikarya</taxon>
        <taxon>Ascomycota</taxon>
        <taxon>Pezizomycotina</taxon>
        <taxon>Sordariomycetes</taxon>
        <taxon>Hypocreomycetidae</taxon>
        <taxon>Hypocreales</taxon>
        <taxon>Ophiocordycipitaceae</taxon>
        <taxon>Ophiocordyceps</taxon>
    </lineage>
</organism>
<evidence type="ECO:0000313" key="3">
    <source>
        <dbReference type="Proteomes" id="UP000557566"/>
    </source>
</evidence>
<reference evidence="2 3" key="1">
    <citation type="journal article" date="2020" name="Genome Biol. Evol.">
        <title>A new high-quality draft genome assembly of the Chinese cordyceps Ophiocordyceps sinensis.</title>
        <authorList>
            <person name="Shu R."/>
            <person name="Zhang J."/>
            <person name="Meng Q."/>
            <person name="Zhang H."/>
            <person name="Zhou G."/>
            <person name="Li M."/>
            <person name="Wu P."/>
            <person name="Zhao Y."/>
            <person name="Chen C."/>
            <person name="Qin Q."/>
        </authorList>
    </citation>
    <scope>NUCLEOTIDE SEQUENCE [LARGE SCALE GENOMIC DNA]</scope>
    <source>
        <strain evidence="2 3">IOZ07</strain>
    </source>
</reference>